<keyword evidence="3" id="KW-1185">Reference proteome</keyword>
<dbReference type="GO" id="GO:0006413">
    <property type="term" value="P:translational initiation"/>
    <property type="evidence" value="ECO:0007669"/>
    <property type="project" value="InterPro"/>
</dbReference>
<evidence type="ECO:0000256" key="1">
    <source>
        <dbReference type="SAM" id="MobiDB-lite"/>
    </source>
</evidence>
<dbReference type="SUPFAM" id="SSF55200">
    <property type="entry name" value="Translation initiation factor IF3, C-terminal domain"/>
    <property type="match status" value="1"/>
</dbReference>
<evidence type="ECO:0000313" key="3">
    <source>
        <dbReference type="Proteomes" id="UP001182556"/>
    </source>
</evidence>
<sequence length="271" mass="30264">MARLILGQVLRSTGYASRSLQPLAASPCLSSPAVYRRRLSTSIRVTTPHPSFPPIPFDKVQLVDPETNALRPAQPLRAILAEIDTSTHYPYLVSSTPPIVRIKAIAEVVAAAQQKSEVEATRKKIAASEKEVQVPWSAADGDLQRKLDLAREVLGHGDRVTIVFAPKAGGQNKKIDRGRMQEVVQVFEGALDAVGVKWRADEVTPKVRTLYYDPKGDVRKDAERRLNEHTREQKKASEEKKEARRRKDEERRRKSEERKRAAAQGGGQGMF</sequence>
<dbReference type="AlphaFoldDB" id="A0AAD9CV87"/>
<gene>
    <name evidence="2" type="ORF">DB88DRAFT_495959</name>
</gene>
<proteinExistence type="predicted"/>
<dbReference type="Gene3D" id="3.30.110.10">
    <property type="entry name" value="Translation initiation factor 3 (IF-3), C-terminal domain"/>
    <property type="match status" value="1"/>
</dbReference>
<dbReference type="EMBL" id="JAODAN010000008">
    <property type="protein sequence ID" value="KAK1922684.1"/>
    <property type="molecule type" value="Genomic_DNA"/>
</dbReference>
<dbReference type="InterPro" id="IPR036788">
    <property type="entry name" value="T_IF-3_C_sf"/>
</dbReference>
<evidence type="ECO:0008006" key="4">
    <source>
        <dbReference type="Google" id="ProtNLM"/>
    </source>
</evidence>
<feature type="region of interest" description="Disordered" evidence="1">
    <location>
        <begin position="218"/>
        <end position="271"/>
    </location>
</feature>
<name>A0AAD9CV87_PAPLA</name>
<dbReference type="Proteomes" id="UP001182556">
    <property type="component" value="Unassembled WGS sequence"/>
</dbReference>
<protein>
    <recommendedName>
        <fullName evidence="4">Translation initiation factor 3 N-terminal domain-containing protein</fullName>
    </recommendedName>
</protein>
<reference evidence="2" key="1">
    <citation type="submission" date="2023-02" db="EMBL/GenBank/DDBJ databases">
        <title>Identification and recombinant expression of a fungal hydrolase from Papiliotrema laurentii that hydrolyzes apple cutin and clears colloidal polyester polyurethane.</title>
        <authorList>
            <consortium name="DOE Joint Genome Institute"/>
            <person name="Roman V.A."/>
            <person name="Bojanowski C."/>
            <person name="Crable B.R."/>
            <person name="Wagner D.N."/>
            <person name="Hung C.S."/>
            <person name="Nadeau L.J."/>
            <person name="Schratz L."/>
            <person name="Haridas S."/>
            <person name="Pangilinan J."/>
            <person name="Lipzen A."/>
            <person name="Na H."/>
            <person name="Yan M."/>
            <person name="Ng V."/>
            <person name="Grigoriev I.V."/>
            <person name="Spatafora J.W."/>
            <person name="Barlow D."/>
            <person name="Biffinger J."/>
            <person name="Kelley-Loughnane N."/>
            <person name="Varaljay V.A."/>
            <person name="Crookes-Goodson W.J."/>
        </authorList>
    </citation>
    <scope>NUCLEOTIDE SEQUENCE</scope>
    <source>
        <strain evidence="2">5307AH</strain>
    </source>
</reference>
<comment type="caution">
    <text evidence="2">The sequence shown here is derived from an EMBL/GenBank/DDBJ whole genome shotgun (WGS) entry which is preliminary data.</text>
</comment>
<feature type="compositionally biased region" description="Basic and acidic residues" evidence="1">
    <location>
        <begin position="218"/>
        <end position="260"/>
    </location>
</feature>
<evidence type="ECO:0000313" key="2">
    <source>
        <dbReference type="EMBL" id="KAK1922684.1"/>
    </source>
</evidence>
<organism evidence="2 3">
    <name type="scientific">Papiliotrema laurentii</name>
    <name type="common">Cryptococcus laurentii</name>
    <dbReference type="NCBI Taxonomy" id="5418"/>
    <lineage>
        <taxon>Eukaryota</taxon>
        <taxon>Fungi</taxon>
        <taxon>Dikarya</taxon>
        <taxon>Basidiomycota</taxon>
        <taxon>Agaricomycotina</taxon>
        <taxon>Tremellomycetes</taxon>
        <taxon>Tremellales</taxon>
        <taxon>Rhynchogastremaceae</taxon>
        <taxon>Papiliotrema</taxon>
    </lineage>
</organism>
<accession>A0AAD9CV87</accession>